<proteinExistence type="predicted"/>
<dbReference type="EMBL" id="RXNU01000017">
    <property type="protein sequence ID" value="RTR36930.1"/>
    <property type="molecule type" value="Genomic_DNA"/>
</dbReference>
<keyword evidence="2" id="KW-1185">Reference proteome</keyword>
<sequence>MDVLAACRRSICTFSEPQAINYIEVMVSHKTTKYTFPLIKYRSKYFELVFPKAWVKQHSYRQDLQSTQ</sequence>
<comment type="caution">
    <text evidence="1">The sequence shown here is derived from an EMBL/GenBank/DDBJ whole genome shotgun (WGS) entry which is preliminary data.</text>
</comment>
<name>A0A3S0IJY5_9GAMM</name>
<dbReference type="AlphaFoldDB" id="A0A3S0IJY5"/>
<evidence type="ECO:0000313" key="2">
    <source>
        <dbReference type="Proteomes" id="UP000267448"/>
    </source>
</evidence>
<gene>
    <name evidence="1" type="ORF">EKG38_21765</name>
</gene>
<protein>
    <submittedName>
        <fullName evidence="1">Uncharacterized protein</fullName>
    </submittedName>
</protein>
<reference evidence="1 2" key="1">
    <citation type="submission" date="2018-12" db="EMBL/GenBank/DDBJ databases">
        <authorList>
            <person name="Yu L."/>
        </authorList>
    </citation>
    <scope>NUCLEOTIDE SEQUENCE [LARGE SCALE GENOMIC DNA]</scope>
    <source>
        <strain evidence="1 2">HAW-EB2</strain>
    </source>
</reference>
<organism evidence="1 2">
    <name type="scientific">Shewanella canadensis</name>
    <dbReference type="NCBI Taxonomy" id="271096"/>
    <lineage>
        <taxon>Bacteria</taxon>
        <taxon>Pseudomonadati</taxon>
        <taxon>Pseudomonadota</taxon>
        <taxon>Gammaproteobacteria</taxon>
        <taxon>Alteromonadales</taxon>
        <taxon>Shewanellaceae</taxon>
        <taxon>Shewanella</taxon>
    </lineage>
</organism>
<evidence type="ECO:0000313" key="1">
    <source>
        <dbReference type="EMBL" id="RTR36930.1"/>
    </source>
</evidence>
<dbReference type="Proteomes" id="UP000267448">
    <property type="component" value="Unassembled WGS sequence"/>
</dbReference>
<accession>A0A3S0IJY5</accession>